<evidence type="ECO:0000256" key="1">
    <source>
        <dbReference type="ARBA" id="ARBA00023125"/>
    </source>
</evidence>
<dbReference type="InterPro" id="IPR001867">
    <property type="entry name" value="OmpR/PhoB-type_DNA-bd"/>
</dbReference>
<dbReference type="EMBL" id="JALAAR010000002">
    <property type="protein sequence ID" value="MEH8016352.1"/>
    <property type="molecule type" value="Genomic_DNA"/>
</dbReference>
<organism evidence="5 6">
    <name type="scientific">Rheinheimera muenzenbergensis</name>
    <dbReference type="NCBI Taxonomy" id="1193628"/>
    <lineage>
        <taxon>Bacteria</taxon>
        <taxon>Pseudomonadati</taxon>
        <taxon>Pseudomonadota</taxon>
        <taxon>Gammaproteobacteria</taxon>
        <taxon>Chromatiales</taxon>
        <taxon>Chromatiaceae</taxon>
        <taxon>Rheinheimera</taxon>
    </lineage>
</organism>
<evidence type="ECO:0000313" key="6">
    <source>
        <dbReference type="Proteomes" id="UP001375382"/>
    </source>
</evidence>
<dbReference type="Proteomes" id="UP001375382">
    <property type="component" value="Unassembled WGS sequence"/>
</dbReference>
<gene>
    <name evidence="5" type="ORF">MN202_03850</name>
</gene>
<dbReference type="InterPro" id="IPR036388">
    <property type="entry name" value="WH-like_DNA-bd_sf"/>
</dbReference>
<dbReference type="CDD" id="cd00383">
    <property type="entry name" value="trans_reg_C"/>
    <property type="match status" value="1"/>
</dbReference>
<evidence type="ECO:0000256" key="2">
    <source>
        <dbReference type="PROSITE-ProRule" id="PRU01091"/>
    </source>
</evidence>
<dbReference type="PANTHER" id="PTHR36842">
    <property type="entry name" value="PROTEIN TOLB HOMOLOG"/>
    <property type="match status" value="1"/>
</dbReference>
<keyword evidence="3" id="KW-1133">Transmembrane helix</keyword>
<feature type="domain" description="OmpR/PhoB-type" evidence="4">
    <location>
        <begin position="2"/>
        <end position="100"/>
    </location>
</feature>
<reference evidence="5 6" key="1">
    <citation type="journal article" date="2023" name="Ecotoxicol. Environ. Saf.">
        <title>Mercury remediation potential of mercury-resistant strain Rheinheimera metallidurans sp. nov. isolated from a municipal waste dumping site.</title>
        <authorList>
            <person name="Yadav V."/>
            <person name="Manjhi A."/>
            <person name="Vadakedath N."/>
        </authorList>
    </citation>
    <scope>NUCLEOTIDE SEQUENCE [LARGE SCALE GENOMIC DNA]</scope>
    <source>
        <strain evidence="5 6">E-49</strain>
    </source>
</reference>
<accession>A0ABU8C396</accession>
<dbReference type="InterPro" id="IPR011042">
    <property type="entry name" value="6-blade_b-propeller_TolB-like"/>
</dbReference>
<dbReference type="SMART" id="SM00862">
    <property type="entry name" value="Trans_reg_C"/>
    <property type="match status" value="1"/>
</dbReference>
<evidence type="ECO:0000313" key="5">
    <source>
        <dbReference type="EMBL" id="MEH8016352.1"/>
    </source>
</evidence>
<comment type="caution">
    <text evidence="5">The sequence shown here is derived from an EMBL/GenBank/DDBJ whole genome shotgun (WGS) entry which is preliminary data.</text>
</comment>
<sequence length="712" mass="79185">MSQQYWIGGFYIDLSRNQITHLNETTTLAPKALAVLTYLAQHQGKVVSQDELLTEVWQGTIVSPNTLQRSITQLRKALGDDGKVQGYIKTHAKKGYSLEADVRWQPEAAPQPAAAAAPMAAAMPAKRRYAGLTQFNLGLLLFAVLLVTMLLGAGLLWQGFLPQTTTQFKISEFRPLTANDNKEVAGIYSPDGQYIVFHRYSTEFCRNTIWAKHIKTQQEFQLSKNLDSNGAHSFSTDGKSLIFVQSRDCTEPLTQKTCYHLMSLDFDAALLSPQAPKRLLECKNSAIKNPQWLDDNHIALLQQKSGHWSLIRYVVAADSSDTLYEVSDGNVLSYDYSAKDKLIAVVSQSNDGSYYLTMLRPDGEQLSGHAIRYPSQIARFKSIYPNFSPFENQLIFSTGRQLFTLSYDGQINPVELPIDDAMGTPVFHPDGNRMLVTKGQYDSDIVALPLAGTLANNEQKPAQAALSGTIIARSVKAENNALFQPGGKLIAFQSARSGQLQVWLSDGHTTWQLSHFPTDTYLYGMHWAKDGNSLLVNTDYALSQLFLDGSQHSLPFKYPIHSVFHYDSIANTALVKLQINGVLKFAEVNLASATREVINNAEVTQAVKTAQGRLIYTDQLDRFWLQGPVEDLLIEPLSNQVSNKGFVVYGDTLYGINKDFQLWRYAVDTEHFAVIAEVPKTVDAITAANATQILLTQRINGRKEVVELVLAD</sequence>
<feature type="DNA-binding region" description="OmpR/PhoB-type" evidence="2">
    <location>
        <begin position="2"/>
        <end position="100"/>
    </location>
</feature>
<keyword evidence="1 2" id="KW-0238">DNA-binding</keyword>
<proteinExistence type="predicted"/>
<evidence type="ECO:0000259" key="4">
    <source>
        <dbReference type="PROSITE" id="PS51755"/>
    </source>
</evidence>
<keyword evidence="3" id="KW-0812">Transmembrane</keyword>
<evidence type="ECO:0000256" key="3">
    <source>
        <dbReference type="SAM" id="Phobius"/>
    </source>
</evidence>
<dbReference type="Gene3D" id="1.10.10.10">
    <property type="entry name" value="Winged helix-like DNA-binding domain superfamily/Winged helix DNA-binding domain"/>
    <property type="match status" value="1"/>
</dbReference>
<dbReference type="InterPro" id="IPR016032">
    <property type="entry name" value="Sig_transdc_resp-reg_C-effctor"/>
</dbReference>
<dbReference type="RefSeq" id="WP_335734764.1">
    <property type="nucleotide sequence ID" value="NZ_JALAAR010000002.1"/>
</dbReference>
<name>A0ABU8C396_9GAMM</name>
<dbReference type="Pfam" id="PF00486">
    <property type="entry name" value="Trans_reg_C"/>
    <property type="match status" value="1"/>
</dbReference>
<feature type="transmembrane region" description="Helical" evidence="3">
    <location>
        <begin position="135"/>
        <end position="157"/>
    </location>
</feature>
<dbReference type="Gene3D" id="2.120.10.30">
    <property type="entry name" value="TolB, C-terminal domain"/>
    <property type="match status" value="2"/>
</dbReference>
<dbReference type="SUPFAM" id="SSF46894">
    <property type="entry name" value="C-terminal effector domain of the bipartite response regulators"/>
    <property type="match status" value="1"/>
</dbReference>
<dbReference type="PANTHER" id="PTHR36842:SF1">
    <property type="entry name" value="PROTEIN TOLB"/>
    <property type="match status" value="1"/>
</dbReference>
<dbReference type="SUPFAM" id="SSF82171">
    <property type="entry name" value="DPP6 N-terminal domain-like"/>
    <property type="match status" value="1"/>
</dbReference>
<keyword evidence="3" id="KW-0472">Membrane</keyword>
<keyword evidence="6" id="KW-1185">Reference proteome</keyword>
<protein>
    <submittedName>
        <fullName evidence="5">Winged helix-turn-helix domain-containing protein</fullName>
    </submittedName>
</protein>
<dbReference type="PROSITE" id="PS51755">
    <property type="entry name" value="OMPR_PHOB"/>
    <property type="match status" value="1"/>
</dbReference>